<evidence type="ECO:0000313" key="3">
    <source>
        <dbReference type="Proteomes" id="UP000467236"/>
    </source>
</evidence>
<evidence type="ECO:0008006" key="4">
    <source>
        <dbReference type="Google" id="ProtNLM"/>
    </source>
</evidence>
<gene>
    <name evidence="2" type="ORF">MSHI_02600</name>
</gene>
<dbReference type="EMBL" id="AP022575">
    <property type="protein sequence ID" value="BBX72354.1"/>
    <property type="molecule type" value="Genomic_DNA"/>
</dbReference>
<keyword evidence="3" id="KW-1185">Reference proteome</keyword>
<evidence type="ECO:0000256" key="1">
    <source>
        <dbReference type="ARBA" id="ARBA00023125"/>
    </source>
</evidence>
<evidence type="ECO:0000313" key="2">
    <source>
        <dbReference type="EMBL" id="BBX72354.1"/>
    </source>
</evidence>
<dbReference type="AlphaFoldDB" id="A0A7I7MJ37"/>
<reference evidence="2 3" key="1">
    <citation type="journal article" date="2019" name="Emerg. Microbes Infect.">
        <title>Comprehensive subspecies identification of 175 nontuberculous mycobacteria species based on 7547 genomic profiles.</title>
        <authorList>
            <person name="Matsumoto Y."/>
            <person name="Kinjo T."/>
            <person name="Motooka D."/>
            <person name="Nabeya D."/>
            <person name="Jung N."/>
            <person name="Uechi K."/>
            <person name="Horii T."/>
            <person name="Iida T."/>
            <person name="Fujita J."/>
            <person name="Nakamura S."/>
        </authorList>
    </citation>
    <scope>NUCLEOTIDE SEQUENCE [LARGE SCALE GENOMIC DNA]</scope>
    <source>
        <strain evidence="2 3">JCM 14233</strain>
    </source>
</reference>
<keyword evidence="1" id="KW-0238">DNA-binding</keyword>
<dbReference type="KEGG" id="mshj:MSHI_02600"/>
<dbReference type="InterPro" id="IPR010998">
    <property type="entry name" value="Integrase_recombinase_N"/>
</dbReference>
<proteinExistence type="predicted"/>
<name>A0A7I7MJ37_9MYCO</name>
<accession>A0A7I7MJ37</accession>
<protein>
    <recommendedName>
        <fullName evidence="4">Integrase</fullName>
    </recommendedName>
</protein>
<dbReference type="Gene3D" id="1.10.150.130">
    <property type="match status" value="1"/>
</dbReference>
<organism evidence="2 3">
    <name type="scientific">Mycobacterium shinjukuense</name>
    <dbReference type="NCBI Taxonomy" id="398694"/>
    <lineage>
        <taxon>Bacteria</taxon>
        <taxon>Bacillati</taxon>
        <taxon>Actinomycetota</taxon>
        <taxon>Actinomycetes</taxon>
        <taxon>Mycobacteriales</taxon>
        <taxon>Mycobacteriaceae</taxon>
        <taxon>Mycobacterium</taxon>
    </lineage>
</organism>
<sequence length="60" mass="6680">MAEQWFATKQHRKPKTVAGYRSLLDTVVLPKWAGVPLKRIGYASYSTWLGGLSVDGSRTV</sequence>
<dbReference type="RefSeq" id="WP_232065564.1">
    <property type="nucleotide sequence ID" value="NZ_AP022575.1"/>
</dbReference>
<dbReference type="Proteomes" id="UP000467236">
    <property type="component" value="Chromosome"/>
</dbReference>
<dbReference type="GO" id="GO:0003677">
    <property type="term" value="F:DNA binding"/>
    <property type="evidence" value="ECO:0007669"/>
    <property type="project" value="UniProtKB-KW"/>
</dbReference>